<keyword evidence="3" id="KW-0464">Manganese</keyword>
<dbReference type="EMBL" id="CP014136">
    <property type="protein sequence ID" value="ATA22183.1"/>
    <property type="molecule type" value="Genomic_DNA"/>
</dbReference>
<evidence type="ECO:0000256" key="4">
    <source>
        <dbReference type="PROSITE-ProRule" id="PRU00742"/>
    </source>
</evidence>
<evidence type="ECO:0000256" key="2">
    <source>
        <dbReference type="ARBA" id="ARBA00022801"/>
    </source>
</evidence>
<evidence type="ECO:0000313" key="5">
    <source>
        <dbReference type="EMBL" id="ATA22183.1"/>
    </source>
</evidence>
<evidence type="ECO:0000256" key="3">
    <source>
        <dbReference type="ARBA" id="ARBA00023211"/>
    </source>
</evidence>
<evidence type="ECO:0000256" key="1">
    <source>
        <dbReference type="ARBA" id="ARBA00022723"/>
    </source>
</evidence>
<organism evidence="5 6">
    <name type="scientific">Gibbsiella quercinecans</name>
    <dbReference type="NCBI Taxonomy" id="929813"/>
    <lineage>
        <taxon>Bacteria</taxon>
        <taxon>Pseudomonadati</taxon>
        <taxon>Pseudomonadota</taxon>
        <taxon>Gammaproteobacteria</taxon>
        <taxon>Enterobacterales</taxon>
        <taxon>Yersiniaceae</taxon>
        <taxon>Gibbsiella</taxon>
    </lineage>
</organism>
<keyword evidence="1" id="KW-0479">Metal-binding</keyword>
<dbReference type="GO" id="GO:0005829">
    <property type="term" value="C:cytosol"/>
    <property type="evidence" value="ECO:0007669"/>
    <property type="project" value="TreeGrafter"/>
</dbReference>
<dbReference type="PANTHER" id="PTHR43782">
    <property type="entry name" value="ARGINASE"/>
    <property type="match status" value="1"/>
</dbReference>
<dbReference type="Gene3D" id="3.40.800.10">
    <property type="entry name" value="Ureohydrolase domain"/>
    <property type="match status" value="1"/>
</dbReference>
<dbReference type="RefSeq" id="WP_095848776.1">
    <property type="nucleotide sequence ID" value="NZ_CP014136.1"/>
</dbReference>
<dbReference type="GO" id="GO:0004053">
    <property type="term" value="F:arginase activity"/>
    <property type="evidence" value="ECO:0007669"/>
    <property type="project" value="TreeGrafter"/>
</dbReference>
<gene>
    <name evidence="5" type="ORF">AWC35_24195</name>
</gene>
<dbReference type="InterPro" id="IPR023696">
    <property type="entry name" value="Ureohydrolase_dom_sf"/>
</dbReference>
<dbReference type="SUPFAM" id="SSF52768">
    <property type="entry name" value="Arginase/deacetylase"/>
    <property type="match status" value="1"/>
</dbReference>
<dbReference type="Proteomes" id="UP000217182">
    <property type="component" value="Chromosome"/>
</dbReference>
<comment type="similarity">
    <text evidence="4">Belongs to the arginase family.</text>
</comment>
<name>A0A250B7H6_9GAMM</name>
<evidence type="ECO:0008006" key="7">
    <source>
        <dbReference type="Google" id="ProtNLM"/>
    </source>
</evidence>
<dbReference type="PROSITE" id="PS51409">
    <property type="entry name" value="ARGINASE_2"/>
    <property type="match status" value="1"/>
</dbReference>
<dbReference type="Pfam" id="PF00491">
    <property type="entry name" value="Arginase"/>
    <property type="match status" value="1"/>
</dbReference>
<dbReference type="GO" id="GO:0030145">
    <property type="term" value="F:manganese ion binding"/>
    <property type="evidence" value="ECO:0007669"/>
    <property type="project" value="TreeGrafter"/>
</dbReference>
<dbReference type="PRINTS" id="PR00116">
    <property type="entry name" value="ARGINASE"/>
</dbReference>
<proteinExistence type="inferred from homology"/>
<protein>
    <recommendedName>
        <fullName evidence="7">Arginase</fullName>
    </recommendedName>
</protein>
<dbReference type="CDD" id="cd09999">
    <property type="entry name" value="Arginase-like_1"/>
    <property type="match status" value="1"/>
</dbReference>
<accession>A0A250B7H6</accession>
<sequence>MIHQLICIPYDSGHPHARMGAGPMHLAKYGAVERLQQYGSVMLQTLDISPRFPTEIGTAFALHRAGASAVEAALMAGKRPIVLSGNCNSSLGTVAGIQRASPEKLLGVIWFDGHGDCNTPATFNGDFLDAMGISTLTGRCWQALVTTVAGFRPLPDENVVLVGGHGADLGDKRVLSQSAIEQIPPDTDILDRLMAAIHRLTGQGITQIYFHLDVDVLDPTFGMGNEFAPPGGLRPETLIQCAELLSAHAAVAALGIASFDPALDINGTVTEVALEVIAAVARNVH</sequence>
<dbReference type="PIRSF" id="PIRSF036979">
    <property type="entry name" value="Arginase"/>
    <property type="match status" value="1"/>
</dbReference>
<dbReference type="KEGG" id="gqu:AWC35_24195"/>
<dbReference type="AlphaFoldDB" id="A0A250B7H6"/>
<keyword evidence="6" id="KW-1185">Reference proteome</keyword>
<reference evidence="5 6" key="1">
    <citation type="submission" date="2016-01" db="EMBL/GenBank/DDBJ databases">
        <authorList>
            <person name="Oliw E.H."/>
        </authorList>
    </citation>
    <scope>NUCLEOTIDE SEQUENCE [LARGE SCALE GENOMIC DNA]</scope>
    <source>
        <strain evidence="5 6">FRB97</strain>
    </source>
</reference>
<dbReference type="OrthoDB" id="9789727at2"/>
<evidence type="ECO:0000313" key="6">
    <source>
        <dbReference type="Proteomes" id="UP000217182"/>
    </source>
</evidence>
<keyword evidence="2" id="KW-0378">Hydrolase</keyword>
<dbReference type="InterPro" id="IPR006035">
    <property type="entry name" value="Ureohydrolase"/>
</dbReference>
<dbReference type="PANTHER" id="PTHR43782:SF3">
    <property type="entry name" value="ARGINASE"/>
    <property type="match status" value="1"/>
</dbReference>